<evidence type="ECO:0000313" key="2">
    <source>
        <dbReference type="EMBL" id="KAK0534990.1"/>
    </source>
</evidence>
<sequence>MAVAQIHCPVVSTAAELDNSDAASITSDTDAPAAAPSCQLTLWYIYGLPQADPLRALIARMQPALPHNSAHIVDGICHLLAIAKSVLNLSSLSRKGLIYCTRVLAFYQQVIDSGVASINPSAPRPALPGTVASFVLQSLSDRLARFGHSISEEIEQMRRYDHTTEGREQLQMLLLAALDELKRTLFQARQSLGLVSTAHRIAYSYLYEPGRHPFVTPTLRAEFSAHLRKPLKTFQGEAVHLQHGQDDFPDLRFQIQLRVLLRKLNFERDDRIEDRAQDEDGDVHLPDAQLGDGAVNIIGSDTSDVNQAGGMLDEDNEDEEEYFTPESYMEHVEAELDLGCLSFSGIQELKDWRIFAFNRILKVQRRIDECGIDALSEPNAHRLLVLLMFDMCAMRCVEQAAAMAELLVIYYRHRLASDPQPGHTHRFELSLALGALSMILTKKYGRRSEAILAAEEAKALFESTAGQFEDAVADGFRGLFALAYSQALVDNDSFNYIGAKELFHARKALRSAMDGTTYMTSLFLAHPESETTRAAQAHALFTSAKLGLNLLQVLQSLRAQHRLCDFERKSSPAERAFGTRTRRKPAFHSHQGSCGSDLQLSRRQDFHKMVDDYSLGTVQDFARMTAQAAGIYRELAVQRPQLYAPLLAAALKFQAELLELQPARAIPVYKEAIEVYKPLGAAFPNSFKERIAILESDLCHHLRSELRFEEACSALSRAIESQKQLRHHVCISRGLVDIPYLHAARSMAYIQLERYPDAMQEAMAAKKDSHPAHVPTREADSVEGEALSGFVFWKNGEPELALERLEGALEIVSLREQSAATAATAMARARARRNGPREREEGGRSSRRESDPNCILWLGWMGAIRAALGGEVNTEAGEREGAEAVRQAVALLARQGELRAEDINDDDEDGEGNNTRVLRLLRDALVPLEVLYPHLLVLHAATLTQLGRTMEAMGQVDKALQHYASDARVARDGSSVKTALLLRAKLRAEGMGEEEIAGGIGMGIDLEVDPAFQGFLAQLGCSQQN</sequence>
<reference evidence="2" key="1">
    <citation type="journal article" date="2023" name="PhytoFront">
        <title>Draft Genome Resources of Seven Strains of Tilletia horrida, Causal Agent of Kernel Smut of Rice.</title>
        <authorList>
            <person name="Khanal S."/>
            <person name="Antony Babu S."/>
            <person name="Zhou X.G."/>
        </authorList>
    </citation>
    <scope>NUCLEOTIDE SEQUENCE</scope>
    <source>
        <strain evidence="2">TX3</strain>
    </source>
</reference>
<dbReference type="Gene3D" id="1.25.40.10">
    <property type="entry name" value="Tetratricopeptide repeat domain"/>
    <property type="match status" value="1"/>
</dbReference>
<dbReference type="EMBL" id="JAPDMQ010000105">
    <property type="protein sequence ID" value="KAK0534990.1"/>
    <property type="molecule type" value="Genomic_DNA"/>
</dbReference>
<protein>
    <recommendedName>
        <fullName evidence="4">Anaphase-promoting complex subunit 5</fullName>
    </recommendedName>
</protein>
<organism evidence="2 3">
    <name type="scientific">Tilletia horrida</name>
    <dbReference type="NCBI Taxonomy" id="155126"/>
    <lineage>
        <taxon>Eukaryota</taxon>
        <taxon>Fungi</taxon>
        <taxon>Dikarya</taxon>
        <taxon>Basidiomycota</taxon>
        <taxon>Ustilaginomycotina</taxon>
        <taxon>Exobasidiomycetes</taxon>
        <taxon>Tilletiales</taxon>
        <taxon>Tilletiaceae</taxon>
        <taxon>Tilletia</taxon>
    </lineage>
</organism>
<gene>
    <name evidence="2" type="ORF">OC842_002467</name>
</gene>
<dbReference type="AlphaFoldDB" id="A0AAN6JL33"/>
<proteinExistence type="predicted"/>
<accession>A0AAN6JL33</accession>
<evidence type="ECO:0000256" key="1">
    <source>
        <dbReference type="SAM" id="MobiDB-lite"/>
    </source>
</evidence>
<evidence type="ECO:0008006" key="4">
    <source>
        <dbReference type="Google" id="ProtNLM"/>
    </source>
</evidence>
<dbReference type="InterPro" id="IPR011990">
    <property type="entry name" value="TPR-like_helical_dom_sf"/>
</dbReference>
<dbReference type="SUPFAM" id="SSF48452">
    <property type="entry name" value="TPR-like"/>
    <property type="match status" value="1"/>
</dbReference>
<feature type="compositionally biased region" description="Basic and acidic residues" evidence="1">
    <location>
        <begin position="835"/>
        <end position="849"/>
    </location>
</feature>
<keyword evidence="3" id="KW-1185">Reference proteome</keyword>
<evidence type="ECO:0000313" key="3">
    <source>
        <dbReference type="Proteomes" id="UP001176521"/>
    </source>
</evidence>
<name>A0AAN6JL33_9BASI</name>
<feature type="region of interest" description="Disordered" evidence="1">
    <location>
        <begin position="823"/>
        <end position="849"/>
    </location>
</feature>
<comment type="caution">
    <text evidence="2">The sequence shown here is derived from an EMBL/GenBank/DDBJ whole genome shotgun (WGS) entry which is preliminary data.</text>
</comment>
<dbReference type="Proteomes" id="UP001176521">
    <property type="component" value="Unassembled WGS sequence"/>
</dbReference>